<evidence type="ECO:0000256" key="1">
    <source>
        <dbReference type="SAM" id="MobiDB-lite"/>
    </source>
</evidence>
<feature type="compositionally biased region" description="Low complexity" evidence="1">
    <location>
        <begin position="249"/>
        <end position="333"/>
    </location>
</feature>
<feature type="domain" description="YtkA-like" evidence="2">
    <location>
        <begin position="137"/>
        <end position="210"/>
    </location>
</feature>
<dbReference type="PROSITE" id="PS51257">
    <property type="entry name" value="PROKAR_LIPOPROTEIN"/>
    <property type="match status" value="1"/>
</dbReference>
<accession>A0A1G9X727</accession>
<reference evidence="4" key="1">
    <citation type="submission" date="2016-10" db="EMBL/GenBank/DDBJ databases">
        <authorList>
            <person name="Varghese N."/>
            <person name="Submissions S."/>
        </authorList>
    </citation>
    <scope>NUCLEOTIDE SEQUENCE [LARGE SCALE GENOMIC DNA]</scope>
    <source>
        <strain evidence="4">CGMCC 1.10119</strain>
    </source>
</reference>
<keyword evidence="4" id="KW-1185">Reference proteome</keyword>
<dbReference type="OrthoDB" id="206466at2157"/>
<proteinExistence type="predicted"/>
<sequence length="359" mass="37580">MSDRVALSHFALLVALLIVGSCVVGVGTAQTQYSLDVDGSLDTPDRTVTVEGQSFEISETARVHPGTPITVHTTGSTDEFYRINLRNNERELWDYRNTLSGTETSSFSTEEMPPGSYVVSLLDSDGNVVQIQPIVVSGYDVSISTEDTVTAGSETEFTVTLQTNQNAPQLDSVEVIVGDDGSTERLTATKTGGETYEATVTFDEAGDYRVFATAHGTDTYNGENELIGLSNINSVSVTSGSNGDGGDVGSTSTPTTATTTSSSTTTTATSTSPSSTTSSESTTTTTSSKTTTTTSATTTQTSTVSSAEPTTTQQSTSTVSETNTSQTPSTTTTTAPFEGIQLLFVAFVLTGAIYRVRQL</sequence>
<dbReference type="RefSeq" id="WP_089698520.1">
    <property type="nucleotide sequence ID" value="NZ_FNHL01000004.1"/>
</dbReference>
<dbReference type="InterPro" id="IPR013783">
    <property type="entry name" value="Ig-like_fold"/>
</dbReference>
<dbReference type="Gene3D" id="2.60.40.10">
    <property type="entry name" value="Immunoglobulins"/>
    <property type="match status" value="1"/>
</dbReference>
<dbReference type="AlphaFoldDB" id="A0A1G9X727"/>
<evidence type="ECO:0000313" key="3">
    <source>
        <dbReference type="EMBL" id="SDM92497.1"/>
    </source>
</evidence>
<dbReference type="EMBL" id="FNHL01000004">
    <property type="protein sequence ID" value="SDM92497.1"/>
    <property type="molecule type" value="Genomic_DNA"/>
</dbReference>
<evidence type="ECO:0000259" key="2">
    <source>
        <dbReference type="Pfam" id="PF13115"/>
    </source>
</evidence>
<name>A0A1G9X727_9EURY</name>
<dbReference type="STRING" id="660521.SAMN04487949_2866"/>
<gene>
    <name evidence="3" type="ORF">SAMN04487949_2866</name>
</gene>
<feature type="region of interest" description="Disordered" evidence="1">
    <location>
        <begin position="238"/>
        <end position="333"/>
    </location>
</feature>
<organism evidence="3 4">
    <name type="scientific">Halogranum gelatinilyticum</name>
    <dbReference type="NCBI Taxonomy" id="660521"/>
    <lineage>
        <taxon>Archaea</taxon>
        <taxon>Methanobacteriati</taxon>
        <taxon>Methanobacteriota</taxon>
        <taxon>Stenosarchaea group</taxon>
        <taxon>Halobacteria</taxon>
        <taxon>Halobacteriales</taxon>
        <taxon>Haloferacaceae</taxon>
    </lineage>
</organism>
<evidence type="ECO:0000313" key="4">
    <source>
        <dbReference type="Proteomes" id="UP000199451"/>
    </source>
</evidence>
<protein>
    <submittedName>
        <fullName evidence="3">YtkA-like</fullName>
    </submittedName>
</protein>
<dbReference type="Pfam" id="PF13115">
    <property type="entry name" value="YtkA"/>
    <property type="match status" value="1"/>
</dbReference>
<dbReference type="Proteomes" id="UP000199451">
    <property type="component" value="Unassembled WGS sequence"/>
</dbReference>
<dbReference type="InterPro" id="IPR032693">
    <property type="entry name" value="YtkA-like_dom"/>
</dbReference>